<proteinExistence type="predicted"/>
<gene>
    <name evidence="12" type="ORF">RIF25_09895</name>
</gene>
<organism evidence="12 13">
    <name type="scientific">Pseudocalidococcus azoricus BACA0444</name>
    <dbReference type="NCBI Taxonomy" id="2918990"/>
    <lineage>
        <taxon>Bacteria</taxon>
        <taxon>Bacillati</taxon>
        <taxon>Cyanobacteriota</taxon>
        <taxon>Cyanophyceae</taxon>
        <taxon>Acaryochloridales</taxon>
        <taxon>Thermosynechococcaceae</taxon>
        <taxon>Pseudocalidococcus</taxon>
        <taxon>Pseudocalidococcus azoricus</taxon>
    </lineage>
</organism>
<dbReference type="InterPro" id="IPR000719">
    <property type="entry name" value="Prot_kinase_dom"/>
</dbReference>
<feature type="transmembrane region" description="Helical" evidence="10">
    <location>
        <begin position="350"/>
        <end position="376"/>
    </location>
</feature>
<sequence>MTPKLWQGSAPFLIITLVITGLVVGLRQAGGLQRVELRTYDLLLQARPDPGPDPRLLTVLITEDDIQAQKTWPLKDATIAQAFRTLLAANPRAVGLDIFRDLPVEPGHAELSQLFATDNRLIPICKAASTDSQEVGPPPMIPQTQVEAQVGLVNIPVDIDGVARRNLFLVSPSPGLCQTPYSLALQLTLHYLAKENIVPKLTTAGLLQLGQAEFPTLSSNSGGYHNLDARGAQIMLNYRSGQAVSETVTLTELLKGKVPASQIQDRVILVGVAAASLKDSFLTPYSDSANNSQLMPGVTVHAQMVSQFLSTVLDGRPLIWSWPAWVEVIWVWVWAGVGVGLAWRLRQPLWLGGALLASLVVLGGVALGAMLASGWIPLVPPFWGLVLGAGVTISYVNYQGQQEQKRFLQRVKEQEDALAVLRSLLAENTAANVQAATPITEIKNKPSSLLSGRYQIKKVLGSGGFGRTYLAADTQRPGQPICVVKHLRPGRKDERFMQVARRLFATEAEILEALGRYDQIPLLLAYVEENQEFYLVQEFIDGTSLSRELTKPLPVAWAITFLQDLLTTLSFVHSYHVIHRDIKPDNLIRRTSDHKIVLIDFGAVKQMQPPQKDQASSAQDSTVIIGTMGYAPPEQLAGQPGLNSDLYAAGMIAIQALTGVKPRDIERNQETGELDWQKHISVDLGLATILNRMIRFNFTERYQSAPEVLGDLGKLRVK</sequence>
<evidence type="ECO:0000256" key="7">
    <source>
        <dbReference type="ARBA" id="ARBA00047899"/>
    </source>
</evidence>
<comment type="catalytic activity">
    <reaction evidence="7">
        <text>L-threonyl-[protein] + ATP = O-phospho-L-threonyl-[protein] + ADP + H(+)</text>
        <dbReference type="Rhea" id="RHEA:46608"/>
        <dbReference type="Rhea" id="RHEA-COMP:11060"/>
        <dbReference type="Rhea" id="RHEA-COMP:11605"/>
        <dbReference type="ChEBI" id="CHEBI:15378"/>
        <dbReference type="ChEBI" id="CHEBI:30013"/>
        <dbReference type="ChEBI" id="CHEBI:30616"/>
        <dbReference type="ChEBI" id="CHEBI:61977"/>
        <dbReference type="ChEBI" id="CHEBI:456216"/>
        <dbReference type="EC" id="2.7.11.1"/>
    </reaction>
</comment>
<protein>
    <recommendedName>
        <fullName evidence="1">non-specific serine/threonine protein kinase</fullName>
        <ecNumber evidence="1">2.7.11.1</ecNumber>
    </recommendedName>
</protein>
<keyword evidence="13" id="KW-1185">Reference proteome</keyword>
<dbReference type="SMART" id="SM00220">
    <property type="entry name" value="S_TKc"/>
    <property type="match status" value="1"/>
</dbReference>
<dbReference type="InterPro" id="IPR017441">
    <property type="entry name" value="Protein_kinase_ATP_BS"/>
</dbReference>
<dbReference type="Gene3D" id="1.10.510.10">
    <property type="entry name" value="Transferase(Phosphotransferase) domain 1"/>
    <property type="match status" value="1"/>
</dbReference>
<dbReference type="PROSITE" id="PS00107">
    <property type="entry name" value="PROTEIN_KINASE_ATP"/>
    <property type="match status" value="1"/>
</dbReference>
<accession>A0AAE4JZR4</accession>
<dbReference type="Pfam" id="PF05226">
    <property type="entry name" value="CHASE2"/>
    <property type="match status" value="1"/>
</dbReference>
<dbReference type="InterPro" id="IPR011009">
    <property type="entry name" value="Kinase-like_dom_sf"/>
</dbReference>
<keyword evidence="10" id="KW-0812">Transmembrane</keyword>
<dbReference type="GO" id="GO:0005524">
    <property type="term" value="F:ATP binding"/>
    <property type="evidence" value="ECO:0007669"/>
    <property type="project" value="UniProtKB-UniRule"/>
</dbReference>
<keyword evidence="6 9" id="KW-0067">ATP-binding</keyword>
<dbReference type="EMBL" id="JAVMIP010000009">
    <property type="protein sequence ID" value="MDS3861117.1"/>
    <property type="molecule type" value="Genomic_DNA"/>
</dbReference>
<dbReference type="AlphaFoldDB" id="A0AAE4JZR4"/>
<dbReference type="RefSeq" id="WP_322878371.1">
    <property type="nucleotide sequence ID" value="NZ_JAVMIP010000009.1"/>
</dbReference>
<keyword evidence="10" id="KW-1133">Transmembrane helix</keyword>
<evidence type="ECO:0000256" key="4">
    <source>
        <dbReference type="ARBA" id="ARBA00022741"/>
    </source>
</evidence>
<dbReference type="Proteomes" id="UP001268256">
    <property type="component" value="Unassembled WGS sequence"/>
</dbReference>
<evidence type="ECO:0000259" key="11">
    <source>
        <dbReference type="PROSITE" id="PS50011"/>
    </source>
</evidence>
<evidence type="ECO:0000256" key="9">
    <source>
        <dbReference type="PROSITE-ProRule" id="PRU10141"/>
    </source>
</evidence>
<evidence type="ECO:0000313" key="13">
    <source>
        <dbReference type="Proteomes" id="UP001268256"/>
    </source>
</evidence>
<evidence type="ECO:0000256" key="8">
    <source>
        <dbReference type="ARBA" id="ARBA00048679"/>
    </source>
</evidence>
<dbReference type="InterPro" id="IPR007890">
    <property type="entry name" value="CHASE2"/>
</dbReference>
<evidence type="ECO:0000256" key="2">
    <source>
        <dbReference type="ARBA" id="ARBA00022527"/>
    </source>
</evidence>
<dbReference type="PROSITE" id="PS50011">
    <property type="entry name" value="PROTEIN_KINASE_DOM"/>
    <property type="match status" value="1"/>
</dbReference>
<dbReference type="PANTHER" id="PTHR24363">
    <property type="entry name" value="SERINE/THREONINE PROTEIN KINASE"/>
    <property type="match status" value="1"/>
</dbReference>
<evidence type="ECO:0000256" key="3">
    <source>
        <dbReference type="ARBA" id="ARBA00022679"/>
    </source>
</evidence>
<feature type="binding site" evidence="9">
    <location>
        <position position="485"/>
    </location>
    <ligand>
        <name>ATP</name>
        <dbReference type="ChEBI" id="CHEBI:30616"/>
    </ligand>
</feature>
<keyword evidence="10" id="KW-0472">Membrane</keyword>
<dbReference type="Gene3D" id="3.30.200.20">
    <property type="entry name" value="Phosphorylase Kinase, domain 1"/>
    <property type="match status" value="1"/>
</dbReference>
<evidence type="ECO:0000256" key="5">
    <source>
        <dbReference type="ARBA" id="ARBA00022777"/>
    </source>
</evidence>
<dbReference type="SMART" id="SM01080">
    <property type="entry name" value="CHASE2"/>
    <property type="match status" value="1"/>
</dbReference>
<keyword evidence="5 12" id="KW-0418">Kinase</keyword>
<evidence type="ECO:0000256" key="1">
    <source>
        <dbReference type="ARBA" id="ARBA00012513"/>
    </source>
</evidence>
<keyword evidence="2" id="KW-0723">Serine/threonine-protein kinase</keyword>
<dbReference type="SUPFAM" id="SSF56112">
    <property type="entry name" value="Protein kinase-like (PK-like)"/>
    <property type="match status" value="1"/>
</dbReference>
<evidence type="ECO:0000313" key="12">
    <source>
        <dbReference type="EMBL" id="MDS3861117.1"/>
    </source>
</evidence>
<reference evidence="13" key="1">
    <citation type="submission" date="2023-07" db="EMBL/GenBank/DDBJ databases">
        <authorList>
            <person name="Luz R."/>
            <person name="Cordeiro R."/>
            <person name="Fonseca A."/>
            <person name="Goncalves V."/>
        </authorList>
    </citation>
    <scope>NUCLEOTIDE SEQUENCE [LARGE SCALE GENOMIC DNA]</scope>
    <source>
        <strain evidence="13">BACA0444</strain>
    </source>
</reference>
<feature type="transmembrane region" description="Helical" evidence="10">
    <location>
        <begin position="382"/>
        <end position="398"/>
    </location>
</feature>
<evidence type="ECO:0000256" key="10">
    <source>
        <dbReference type="SAM" id="Phobius"/>
    </source>
</evidence>
<dbReference type="GO" id="GO:0004674">
    <property type="term" value="F:protein serine/threonine kinase activity"/>
    <property type="evidence" value="ECO:0007669"/>
    <property type="project" value="UniProtKB-KW"/>
</dbReference>
<dbReference type="CDD" id="cd14014">
    <property type="entry name" value="STKc_PknB_like"/>
    <property type="match status" value="1"/>
</dbReference>
<dbReference type="Pfam" id="PF00069">
    <property type="entry name" value="Pkinase"/>
    <property type="match status" value="1"/>
</dbReference>
<feature type="transmembrane region" description="Helical" evidence="10">
    <location>
        <begin position="322"/>
        <end position="343"/>
    </location>
</feature>
<comment type="catalytic activity">
    <reaction evidence="8">
        <text>L-seryl-[protein] + ATP = O-phospho-L-seryl-[protein] + ADP + H(+)</text>
        <dbReference type="Rhea" id="RHEA:17989"/>
        <dbReference type="Rhea" id="RHEA-COMP:9863"/>
        <dbReference type="Rhea" id="RHEA-COMP:11604"/>
        <dbReference type="ChEBI" id="CHEBI:15378"/>
        <dbReference type="ChEBI" id="CHEBI:29999"/>
        <dbReference type="ChEBI" id="CHEBI:30616"/>
        <dbReference type="ChEBI" id="CHEBI:83421"/>
        <dbReference type="ChEBI" id="CHEBI:456216"/>
        <dbReference type="EC" id="2.7.11.1"/>
    </reaction>
</comment>
<dbReference type="EC" id="2.7.11.1" evidence="1"/>
<keyword evidence="4 9" id="KW-0547">Nucleotide-binding</keyword>
<name>A0AAE4JZR4_9CYAN</name>
<evidence type="ECO:0000256" key="6">
    <source>
        <dbReference type="ARBA" id="ARBA00022840"/>
    </source>
</evidence>
<feature type="domain" description="Protein kinase" evidence="11">
    <location>
        <begin position="454"/>
        <end position="715"/>
    </location>
</feature>
<comment type="caution">
    <text evidence="12">The sequence shown here is derived from an EMBL/GenBank/DDBJ whole genome shotgun (WGS) entry which is preliminary data.</text>
</comment>
<keyword evidence="3" id="KW-0808">Transferase</keyword>
<dbReference type="PANTHER" id="PTHR24363:SF0">
    <property type="entry name" value="SERINE_THREONINE KINASE LIKE DOMAIN CONTAINING 1"/>
    <property type="match status" value="1"/>
</dbReference>